<keyword evidence="1" id="KW-0812">Transmembrane</keyword>
<feature type="transmembrane region" description="Helical" evidence="1">
    <location>
        <begin position="75"/>
        <end position="93"/>
    </location>
</feature>
<keyword evidence="3" id="KW-1185">Reference proteome</keyword>
<dbReference type="Proteomes" id="UP000248889">
    <property type="component" value="Unassembled WGS sequence"/>
</dbReference>
<dbReference type="SUPFAM" id="SSF53850">
    <property type="entry name" value="Periplasmic binding protein-like II"/>
    <property type="match status" value="1"/>
</dbReference>
<gene>
    <name evidence="2" type="ORF">DN069_15390</name>
</gene>
<dbReference type="PANTHER" id="PTHR42941">
    <property type="entry name" value="SLL1037 PROTEIN"/>
    <property type="match status" value="1"/>
</dbReference>
<sequence>MSYVLDTASDVSGAEISAVPTPPRVRAAPKPLSRPVFSAGPGGPLFPERGIAGRIPRMPPTLPPRLRRLLGLRRVRIAVAFVLVAATALGGWLGTSGNPGYPTGTFRMATGTQSGVYALYGTLLQAAVDKGMPGVRLQLDQSVGGPDNLARVADGRDDFGIATADAVAHFDGPGKGKLRALAELYDDYVQLVVPSDSKVKSVADLKGLRVGTGQPGSGVELIADRVLSIANLHAGRDLQELPYGIADAPAALEAHKIDAFFWSGGLPTEGIIDLTKHAHVKLVPLGGLATGMDDVAQREDVGARNTQIYRTSTVPGWAYPDSSPDDSVSTLAVANLLVTRADVPSSLVERMTAVVMNSRDAIGQRVHSAQLVDVRSAIYTEPLPLAEGARRYYVSVKP</sequence>
<dbReference type="PANTHER" id="PTHR42941:SF1">
    <property type="entry name" value="SLL1037 PROTEIN"/>
    <property type="match status" value="1"/>
</dbReference>
<dbReference type="EMBL" id="QKYN01000060">
    <property type="protein sequence ID" value="RAG84744.1"/>
    <property type="molecule type" value="Genomic_DNA"/>
</dbReference>
<dbReference type="Gene3D" id="3.40.190.10">
    <property type="entry name" value="Periplasmic binding protein-like II"/>
    <property type="match status" value="2"/>
</dbReference>
<protein>
    <recommendedName>
        <fullName evidence="4">TAXI family TRAP transporter solute-binding subunit</fullName>
    </recommendedName>
</protein>
<accession>A0A2X0II38</accession>
<comment type="caution">
    <text evidence="2">The sequence shown here is derived from an EMBL/GenBank/DDBJ whole genome shotgun (WGS) entry which is preliminary data.</text>
</comment>
<proteinExistence type="predicted"/>
<evidence type="ECO:0000313" key="3">
    <source>
        <dbReference type="Proteomes" id="UP000248889"/>
    </source>
</evidence>
<keyword evidence="1" id="KW-0472">Membrane</keyword>
<keyword evidence="1" id="KW-1133">Transmembrane helix</keyword>
<dbReference type="OrthoDB" id="5582316at2"/>
<dbReference type="NCBIfam" id="TIGR02122">
    <property type="entry name" value="TRAP_TAXI"/>
    <property type="match status" value="1"/>
</dbReference>
<evidence type="ECO:0000313" key="2">
    <source>
        <dbReference type="EMBL" id="RAG84744.1"/>
    </source>
</evidence>
<name>A0A2X0II38_9ACTN</name>
<dbReference type="InterPro" id="IPR011852">
    <property type="entry name" value="TRAP_TAXI"/>
</dbReference>
<dbReference type="AlphaFoldDB" id="A0A2X0II38"/>
<evidence type="ECO:0000256" key="1">
    <source>
        <dbReference type="SAM" id="Phobius"/>
    </source>
</evidence>
<dbReference type="Pfam" id="PF16868">
    <property type="entry name" value="NMT1_3"/>
    <property type="match status" value="1"/>
</dbReference>
<evidence type="ECO:0008006" key="4">
    <source>
        <dbReference type="Google" id="ProtNLM"/>
    </source>
</evidence>
<reference evidence="2 3" key="1">
    <citation type="submission" date="2018-06" db="EMBL/GenBank/DDBJ databases">
        <title>Streptacidiphilus pinicola sp. nov., isolated from pine grove soil.</title>
        <authorList>
            <person name="Roh S.G."/>
            <person name="Park S."/>
            <person name="Kim M.-K."/>
            <person name="Yun B.-R."/>
            <person name="Park J."/>
            <person name="Kim M.J."/>
            <person name="Kim Y.S."/>
            <person name="Kim S.B."/>
        </authorList>
    </citation>
    <scope>NUCLEOTIDE SEQUENCE [LARGE SCALE GENOMIC DNA]</scope>
    <source>
        <strain evidence="2 3">MMS16-CNU450</strain>
    </source>
</reference>
<organism evidence="2 3">
    <name type="scientific">Streptacidiphilus pinicola</name>
    <dbReference type="NCBI Taxonomy" id="2219663"/>
    <lineage>
        <taxon>Bacteria</taxon>
        <taxon>Bacillati</taxon>
        <taxon>Actinomycetota</taxon>
        <taxon>Actinomycetes</taxon>
        <taxon>Kitasatosporales</taxon>
        <taxon>Streptomycetaceae</taxon>
        <taxon>Streptacidiphilus</taxon>
    </lineage>
</organism>